<feature type="transmembrane region" description="Helical" evidence="1">
    <location>
        <begin position="94"/>
        <end position="119"/>
    </location>
</feature>
<dbReference type="Proteomes" id="UP001163823">
    <property type="component" value="Chromosome 10"/>
</dbReference>
<reference evidence="2" key="1">
    <citation type="journal article" date="2023" name="Science">
        <title>Elucidation of the pathway for biosynthesis of saponin adjuvants from the soapbark tree.</title>
        <authorList>
            <person name="Reed J."/>
            <person name="Orme A."/>
            <person name="El-Demerdash A."/>
            <person name="Owen C."/>
            <person name="Martin L.B.B."/>
            <person name="Misra R.C."/>
            <person name="Kikuchi S."/>
            <person name="Rejzek M."/>
            <person name="Martin A.C."/>
            <person name="Harkess A."/>
            <person name="Leebens-Mack J."/>
            <person name="Louveau T."/>
            <person name="Stephenson M.J."/>
            <person name="Osbourn A."/>
        </authorList>
    </citation>
    <scope>NUCLEOTIDE SEQUENCE</scope>
    <source>
        <strain evidence="2">S10</strain>
    </source>
</reference>
<proteinExistence type="predicted"/>
<name>A0AAD7L7P1_QUISA</name>
<dbReference type="AlphaFoldDB" id="A0AAD7L7P1"/>
<feature type="transmembrane region" description="Helical" evidence="1">
    <location>
        <begin position="67"/>
        <end position="88"/>
    </location>
</feature>
<dbReference type="GO" id="GO:0005794">
    <property type="term" value="C:Golgi apparatus"/>
    <property type="evidence" value="ECO:0007669"/>
    <property type="project" value="TreeGrafter"/>
</dbReference>
<keyword evidence="3" id="KW-1185">Reference proteome</keyword>
<comment type="caution">
    <text evidence="2">The sequence shown here is derived from an EMBL/GenBank/DDBJ whole genome shotgun (WGS) entry which is preliminary data.</text>
</comment>
<gene>
    <name evidence="2" type="ORF">O6P43_024750</name>
</gene>
<dbReference type="InterPro" id="IPR007462">
    <property type="entry name" value="COV1-like"/>
</dbReference>
<dbReference type="PANTHER" id="PTHR31876:SF20">
    <property type="entry name" value="PROTEIN LIKE COV 3-LIKE"/>
    <property type="match status" value="1"/>
</dbReference>
<protein>
    <submittedName>
        <fullName evidence="2">Protein LIKE COV 1-like</fullName>
    </submittedName>
</protein>
<dbReference type="PANTHER" id="PTHR31876">
    <property type="entry name" value="COV-LIKE PROTEIN 1"/>
    <property type="match status" value="1"/>
</dbReference>
<evidence type="ECO:0000256" key="1">
    <source>
        <dbReference type="SAM" id="Phobius"/>
    </source>
</evidence>
<organism evidence="2 3">
    <name type="scientific">Quillaja saponaria</name>
    <name type="common">Soap bark tree</name>
    <dbReference type="NCBI Taxonomy" id="32244"/>
    <lineage>
        <taxon>Eukaryota</taxon>
        <taxon>Viridiplantae</taxon>
        <taxon>Streptophyta</taxon>
        <taxon>Embryophyta</taxon>
        <taxon>Tracheophyta</taxon>
        <taxon>Spermatophyta</taxon>
        <taxon>Magnoliopsida</taxon>
        <taxon>eudicotyledons</taxon>
        <taxon>Gunneridae</taxon>
        <taxon>Pentapetalae</taxon>
        <taxon>rosids</taxon>
        <taxon>fabids</taxon>
        <taxon>Fabales</taxon>
        <taxon>Quillajaceae</taxon>
        <taxon>Quillaja</taxon>
    </lineage>
</organism>
<evidence type="ECO:0000313" key="3">
    <source>
        <dbReference type="Proteomes" id="UP001163823"/>
    </source>
</evidence>
<dbReference type="KEGG" id="qsa:O6P43_024750"/>
<evidence type="ECO:0000313" key="2">
    <source>
        <dbReference type="EMBL" id="KAJ7952989.1"/>
    </source>
</evidence>
<keyword evidence="1" id="KW-0472">Membrane</keyword>
<dbReference type="EMBL" id="JARAOO010000010">
    <property type="protein sequence ID" value="KAJ7952989.1"/>
    <property type="molecule type" value="Genomic_DNA"/>
</dbReference>
<accession>A0AAD7L7P1</accession>
<keyword evidence="1" id="KW-0812">Transmembrane</keyword>
<sequence length="134" mass="15306">MWQKEREREVERLISIVGDRNPNSYGVSKSYTSTTLSASSCSSSSSYQHSSKEAISKVIRSWASRKFMTGCVILLPIAITFYITWWFIHFMDGFFSPIYTQLGIHIFGLGFVTSITFHLPSWCFDVLMDGNFCS</sequence>
<keyword evidence="1" id="KW-1133">Transmembrane helix</keyword>